<keyword evidence="2" id="KW-1185">Reference proteome</keyword>
<protein>
    <submittedName>
        <fullName evidence="1">Uncharacterized protein</fullName>
    </submittedName>
</protein>
<reference evidence="1" key="1">
    <citation type="submission" date="2020-03" db="EMBL/GenBank/DDBJ databases">
        <authorList>
            <person name="Weist P."/>
        </authorList>
    </citation>
    <scope>NUCLEOTIDE SEQUENCE</scope>
</reference>
<dbReference type="AlphaFoldDB" id="A0A9N7TRM0"/>
<name>A0A9N7TRM0_PLEPL</name>
<dbReference type="GO" id="GO:0005777">
    <property type="term" value="C:peroxisome"/>
    <property type="evidence" value="ECO:0007669"/>
    <property type="project" value="InterPro"/>
</dbReference>
<dbReference type="Proteomes" id="UP001153269">
    <property type="component" value="Unassembled WGS sequence"/>
</dbReference>
<proteinExistence type="predicted"/>
<evidence type="ECO:0000313" key="2">
    <source>
        <dbReference type="Proteomes" id="UP001153269"/>
    </source>
</evidence>
<dbReference type="PANTHER" id="PTHR14918">
    <property type="entry name" value="KICSTOR COMPLEX PROTEIN SZT2"/>
    <property type="match status" value="1"/>
</dbReference>
<comment type="caution">
    <text evidence="1">The sequence shown here is derived from an EMBL/GenBank/DDBJ whole genome shotgun (WGS) entry which is preliminary data.</text>
</comment>
<evidence type="ECO:0000313" key="1">
    <source>
        <dbReference type="EMBL" id="CAB1417083.1"/>
    </source>
</evidence>
<dbReference type="PANTHER" id="PTHR14918:SF3">
    <property type="entry name" value="KICSTOR COMPLEX PROTEIN SZT2"/>
    <property type="match status" value="1"/>
</dbReference>
<accession>A0A9N7TRM0</accession>
<dbReference type="InterPro" id="IPR033228">
    <property type="entry name" value="SZT2"/>
</dbReference>
<organism evidence="1 2">
    <name type="scientific">Pleuronectes platessa</name>
    <name type="common">European plaice</name>
    <dbReference type="NCBI Taxonomy" id="8262"/>
    <lineage>
        <taxon>Eukaryota</taxon>
        <taxon>Metazoa</taxon>
        <taxon>Chordata</taxon>
        <taxon>Craniata</taxon>
        <taxon>Vertebrata</taxon>
        <taxon>Euteleostomi</taxon>
        <taxon>Actinopterygii</taxon>
        <taxon>Neopterygii</taxon>
        <taxon>Teleostei</taxon>
        <taxon>Neoteleostei</taxon>
        <taxon>Acanthomorphata</taxon>
        <taxon>Carangaria</taxon>
        <taxon>Pleuronectiformes</taxon>
        <taxon>Pleuronectoidei</taxon>
        <taxon>Pleuronectidae</taxon>
        <taxon>Pleuronectes</taxon>
    </lineage>
</organism>
<gene>
    <name evidence="1" type="ORF">PLEPLA_LOCUS4884</name>
</gene>
<dbReference type="EMBL" id="CADEAL010000243">
    <property type="protein sequence ID" value="CAB1417083.1"/>
    <property type="molecule type" value="Genomic_DNA"/>
</dbReference>
<sequence>MKAHKGFQRFEAAEQSDLFSPSQTGAELAPRQRLLFISILDKKVTLHSYNWSVDLGASMNRELVRLVKWQNARGHVVHCLLNQKMGLFHHYCFSDAPVHEMESKQDSDCFLSPSVEPDALLRSAVPPLPSKSRAGWVAPAEVLLHSTSPLSCPFDEAREGHMHHSRP</sequence>